<dbReference type="PANTHER" id="PTHR32089">
    <property type="entry name" value="METHYL-ACCEPTING CHEMOTAXIS PROTEIN MCPB"/>
    <property type="match status" value="1"/>
</dbReference>
<name>A0ABS7DRB1_9FIRM</name>
<protein>
    <submittedName>
        <fullName evidence="7">Phosphate/phosphite/phosphonate ABC transporter substrate-binding protein</fullName>
    </submittedName>
</protein>
<dbReference type="RefSeq" id="WP_219966250.1">
    <property type="nucleotide sequence ID" value="NZ_JAGFNZ010000006.1"/>
</dbReference>
<feature type="transmembrane region" description="Helical" evidence="5">
    <location>
        <begin position="33"/>
        <end position="52"/>
    </location>
</feature>
<dbReference type="SUPFAM" id="SSF58104">
    <property type="entry name" value="Methyl-accepting chemotaxis protein (MCP) signaling domain"/>
    <property type="match status" value="1"/>
</dbReference>
<evidence type="ECO:0000256" key="4">
    <source>
        <dbReference type="PROSITE-ProRule" id="PRU00284"/>
    </source>
</evidence>
<keyword evidence="2" id="KW-0732">Signal</keyword>
<evidence type="ECO:0000313" key="8">
    <source>
        <dbReference type="Proteomes" id="UP000719942"/>
    </source>
</evidence>
<dbReference type="Pfam" id="PF12974">
    <property type="entry name" value="Phosphonate-bd"/>
    <property type="match status" value="1"/>
</dbReference>
<dbReference type="InterPro" id="IPR004089">
    <property type="entry name" value="MCPsignal_dom"/>
</dbReference>
<dbReference type="CDD" id="cd01071">
    <property type="entry name" value="PBP2_PhnD_like"/>
    <property type="match status" value="1"/>
</dbReference>
<evidence type="ECO:0000259" key="6">
    <source>
        <dbReference type="PROSITE" id="PS50111"/>
    </source>
</evidence>
<evidence type="ECO:0000256" key="5">
    <source>
        <dbReference type="SAM" id="Phobius"/>
    </source>
</evidence>
<dbReference type="PROSITE" id="PS50111">
    <property type="entry name" value="CHEMOTAXIS_TRANSDUC_2"/>
    <property type="match status" value="1"/>
</dbReference>
<keyword evidence="5" id="KW-0472">Membrane</keyword>
<dbReference type="Gene3D" id="3.40.190.10">
    <property type="entry name" value="Periplasmic binding protein-like II"/>
    <property type="match status" value="2"/>
</dbReference>
<dbReference type="NCBIfam" id="TIGR01098">
    <property type="entry name" value="3A0109s03R"/>
    <property type="match status" value="1"/>
</dbReference>
<keyword evidence="3 4" id="KW-0807">Transducer</keyword>
<evidence type="ECO:0000256" key="1">
    <source>
        <dbReference type="ARBA" id="ARBA00007162"/>
    </source>
</evidence>
<keyword evidence="8" id="KW-1185">Reference proteome</keyword>
<comment type="similarity">
    <text evidence="1">Belongs to the phosphate/phosphite/phosphonate binding protein family.</text>
</comment>
<gene>
    <name evidence="7" type="primary">phnD</name>
    <name evidence="7" type="ORF">J5W02_13595</name>
</gene>
<sequence>MNFTSKRSVFLSAIAILVFQAAGFLFDFQGLGGFLYSVIGSILIVFAVDFLFGGTPEKSRSAEQKEDGQENLGERLFQVAEAMGFDSQQLIWLSKDNMKTFEKVAKISYEIEKLSEQNAASSEEINASINELAGACTNLNSGIVKIEEHSKTSIEMLNKNEQTILSIGSFVLDLTSVIKVASDSNLELQQSSAKINEIVDYIRKISSQTNLLALNAAIEAARAGEAGRGFSVVAGEIRRLAVQTDDAISVIEGVVRNIVDKIQTSNTAMTEISDKMKNVDEIVTESSQIIQEINSILKDVQHAISGVTEESLMQKNTAAEIEKAVENVAAAVQETHDVSCSAIQMVNVQQKKNETILSFCNKIGETAETLQQDARFFKKQDEIIFGVNPFVEPDRIRQTYVPILERVCASVGLKCRTLIVRSYDALSESVDKEIIDVGWFSPFAYVSAHEKCGANVLVTPKVQGRCSYNGYIVARKDGRVHSINDLKGKTFAYVDEKSASGYLYARDMMKQNHMDPDSIFEKVVFAGNHNNVVNAVLAGEVDAGATYDEVYNQARADGLFTDQLIIVARTEEIPKDALAAGRNMPAALMEKLTDAFVNFSDYSGIDTTVQGFVKNDDKAYDIIRRLNN</sequence>
<dbReference type="EMBL" id="JAGFNZ010000006">
    <property type="protein sequence ID" value="MBW7573844.1"/>
    <property type="molecule type" value="Genomic_DNA"/>
</dbReference>
<accession>A0ABS7DRB1</accession>
<dbReference type="SMART" id="SM00283">
    <property type="entry name" value="MA"/>
    <property type="match status" value="1"/>
</dbReference>
<evidence type="ECO:0000256" key="2">
    <source>
        <dbReference type="ARBA" id="ARBA00022729"/>
    </source>
</evidence>
<dbReference type="Pfam" id="PF00015">
    <property type="entry name" value="MCPsignal"/>
    <property type="match status" value="1"/>
</dbReference>
<keyword evidence="5" id="KW-1133">Transmembrane helix</keyword>
<dbReference type="Proteomes" id="UP000719942">
    <property type="component" value="Unassembled WGS sequence"/>
</dbReference>
<dbReference type="Gene3D" id="1.10.287.950">
    <property type="entry name" value="Methyl-accepting chemotaxis protein"/>
    <property type="match status" value="1"/>
</dbReference>
<dbReference type="PANTHER" id="PTHR32089:SF112">
    <property type="entry name" value="LYSOZYME-LIKE PROTEIN-RELATED"/>
    <property type="match status" value="1"/>
</dbReference>
<feature type="domain" description="Methyl-accepting transducer" evidence="6">
    <location>
        <begin position="93"/>
        <end position="329"/>
    </location>
</feature>
<organism evidence="7 8">
    <name type="scientific">Caproiciproducens faecalis</name>
    <dbReference type="NCBI Taxonomy" id="2820301"/>
    <lineage>
        <taxon>Bacteria</taxon>
        <taxon>Bacillati</taxon>
        <taxon>Bacillota</taxon>
        <taxon>Clostridia</taxon>
        <taxon>Eubacteriales</taxon>
        <taxon>Acutalibacteraceae</taxon>
        <taxon>Caproiciproducens</taxon>
    </lineage>
</organism>
<proteinExistence type="inferred from homology"/>
<evidence type="ECO:0000313" key="7">
    <source>
        <dbReference type="EMBL" id="MBW7573844.1"/>
    </source>
</evidence>
<reference evidence="7 8" key="1">
    <citation type="submission" date="2021-03" db="EMBL/GenBank/DDBJ databases">
        <title>Caproiciproducens sp. nov. isolated from feces of cow.</title>
        <authorList>
            <person name="Choi J.-Y."/>
        </authorList>
    </citation>
    <scope>NUCLEOTIDE SEQUENCE [LARGE SCALE GENOMIC DNA]</scope>
    <source>
        <strain evidence="7 8">AGMB10547</strain>
    </source>
</reference>
<evidence type="ECO:0000256" key="3">
    <source>
        <dbReference type="ARBA" id="ARBA00023224"/>
    </source>
</evidence>
<keyword evidence="5" id="KW-0812">Transmembrane</keyword>
<dbReference type="InterPro" id="IPR005770">
    <property type="entry name" value="PhnD"/>
</dbReference>
<dbReference type="SUPFAM" id="SSF53850">
    <property type="entry name" value="Periplasmic binding protein-like II"/>
    <property type="match status" value="1"/>
</dbReference>
<comment type="caution">
    <text evidence="7">The sequence shown here is derived from an EMBL/GenBank/DDBJ whole genome shotgun (WGS) entry which is preliminary data.</text>
</comment>